<feature type="compositionally biased region" description="Polar residues" evidence="3">
    <location>
        <begin position="145"/>
        <end position="165"/>
    </location>
</feature>
<evidence type="ECO:0000256" key="2">
    <source>
        <dbReference type="SAM" id="Coils"/>
    </source>
</evidence>
<feature type="coiled-coil region" evidence="2">
    <location>
        <begin position="96"/>
        <end position="123"/>
    </location>
</feature>
<name>A0A841RHZ5_9BACI</name>
<dbReference type="AlphaFoldDB" id="A0A841RHZ5"/>
<protein>
    <submittedName>
        <fullName evidence="4">Flagellar biosynthesis/type III secretory pathway chaperone</fullName>
    </submittedName>
</protein>
<dbReference type="EMBL" id="JACHON010000002">
    <property type="protein sequence ID" value="MBB6512281.1"/>
    <property type="molecule type" value="Genomic_DNA"/>
</dbReference>
<comment type="caution">
    <text evidence="4">The sequence shown here is derived from an EMBL/GenBank/DDBJ whole genome shotgun (WGS) entry which is preliminary data.</text>
</comment>
<evidence type="ECO:0000256" key="1">
    <source>
        <dbReference type="ARBA" id="ARBA00022795"/>
    </source>
</evidence>
<evidence type="ECO:0000313" key="5">
    <source>
        <dbReference type="Proteomes" id="UP000572212"/>
    </source>
</evidence>
<keyword evidence="4" id="KW-0969">Cilium</keyword>
<keyword evidence="4" id="KW-0966">Cell projection</keyword>
<accession>A0A841RHZ5</accession>
<dbReference type="Pfam" id="PF05130">
    <property type="entry name" value="FlgN"/>
    <property type="match status" value="1"/>
</dbReference>
<organism evidence="4 5">
    <name type="scientific">Gracilibacillus halotolerans</name>
    <dbReference type="NCBI Taxonomy" id="74386"/>
    <lineage>
        <taxon>Bacteria</taxon>
        <taxon>Bacillati</taxon>
        <taxon>Bacillota</taxon>
        <taxon>Bacilli</taxon>
        <taxon>Bacillales</taxon>
        <taxon>Bacillaceae</taxon>
        <taxon>Gracilibacillus</taxon>
    </lineage>
</organism>
<dbReference type="InterPro" id="IPR007809">
    <property type="entry name" value="FlgN-like"/>
</dbReference>
<dbReference type="GO" id="GO:0044780">
    <property type="term" value="P:bacterial-type flagellum assembly"/>
    <property type="evidence" value="ECO:0007669"/>
    <property type="project" value="InterPro"/>
</dbReference>
<evidence type="ECO:0000313" key="4">
    <source>
        <dbReference type="EMBL" id="MBB6512281.1"/>
    </source>
</evidence>
<dbReference type="Gene3D" id="1.20.58.300">
    <property type="entry name" value="FlgN-like"/>
    <property type="match status" value="1"/>
</dbReference>
<dbReference type="Proteomes" id="UP000572212">
    <property type="component" value="Unassembled WGS sequence"/>
</dbReference>
<feature type="region of interest" description="Disordered" evidence="3">
    <location>
        <begin position="141"/>
        <end position="165"/>
    </location>
</feature>
<reference evidence="4 5" key="1">
    <citation type="submission" date="2020-08" db="EMBL/GenBank/DDBJ databases">
        <title>Genomic Encyclopedia of Type Strains, Phase IV (KMG-IV): sequencing the most valuable type-strain genomes for metagenomic binning, comparative biology and taxonomic classification.</title>
        <authorList>
            <person name="Goeker M."/>
        </authorList>
    </citation>
    <scope>NUCLEOTIDE SEQUENCE [LARGE SCALE GENOMIC DNA]</scope>
    <source>
        <strain evidence="4 5">DSM 11805</strain>
    </source>
</reference>
<proteinExistence type="predicted"/>
<keyword evidence="4" id="KW-0282">Flagellum</keyword>
<keyword evidence="2" id="KW-0175">Coiled coil</keyword>
<dbReference type="InterPro" id="IPR036679">
    <property type="entry name" value="FlgN-like_sf"/>
</dbReference>
<keyword evidence="1" id="KW-1005">Bacterial flagellum biogenesis</keyword>
<keyword evidence="5" id="KW-1185">Reference proteome</keyword>
<evidence type="ECO:0000256" key="3">
    <source>
        <dbReference type="SAM" id="MobiDB-lite"/>
    </source>
</evidence>
<dbReference type="RefSeq" id="WP_184245338.1">
    <property type="nucleotide sequence ID" value="NZ_BAAACU010000002.1"/>
</dbReference>
<gene>
    <name evidence="4" type="ORF">GGQ92_001062</name>
</gene>
<sequence length="165" mass="19185">MTVQTIITLLNQLVELHKRLLAVSKEKTDILKEGDFDSLQELLKKEQALVKNITQVEQKRMKELERWSMDKGLNFEEITVTTLIETYIEGSEKDDLEKVTLELANILHELRSQEDLNKQLTEQSMQFVQLSLNMMAPRPMNNMNYGNKPQQPPSTYKQSIFDSKA</sequence>
<dbReference type="SUPFAM" id="SSF140566">
    <property type="entry name" value="FlgN-like"/>
    <property type="match status" value="1"/>
</dbReference>